<dbReference type="Gene3D" id="3.30.1330.80">
    <property type="entry name" value="Hypothetical protein, similar to alpha- acetolactate decarboxylase, domain 2"/>
    <property type="match status" value="1"/>
</dbReference>
<evidence type="ECO:0000259" key="1">
    <source>
        <dbReference type="PROSITE" id="PS51742"/>
    </source>
</evidence>
<dbReference type="PIRSF" id="PIRSF016702">
    <property type="entry name" value="DNA_bp_PD1"/>
    <property type="match status" value="1"/>
</dbReference>
<comment type="caution">
    <text evidence="2">The sequence shown here is derived from an EMBL/GenBank/DDBJ whole genome shotgun (WGS) entry which is preliminary data.</text>
</comment>
<evidence type="ECO:0000313" key="3">
    <source>
        <dbReference type="Proteomes" id="UP000316495"/>
    </source>
</evidence>
<sequence length="134" mass="15056">MKDIKIIRLKKDDDVILGIINFCQKNKITYGWFTGLGAVENAEISIYDLNSKSYINKKLQGPLEIANLCGNVAKKDDQIVIHCHTTLSDKNFATYAGHLNKAKVGATCEIVFLPITTKLKRKYNEEIGLNLLEI</sequence>
<dbReference type="Pfam" id="PF03479">
    <property type="entry name" value="PCC"/>
    <property type="match status" value="1"/>
</dbReference>
<feature type="domain" description="PPC" evidence="1">
    <location>
        <begin position="1"/>
        <end position="134"/>
    </location>
</feature>
<name>A0A554LPN2_9BACT</name>
<proteinExistence type="predicted"/>
<protein>
    <recommendedName>
        <fullName evidence="1">PPC domain-containing protein</fullName>
    </recommendedName>
</protein>
<gene>
    <name evidence="2" type="ORF">Athens101428_164</name>
</gene>
<accession>A0A554LPN2</accession>
<dbReference type="InterPro" id="IPR005175">
    <property type="entry name" value="PPC_dom"/>
</dbReference>
<dbReference type="CDD" id="cd11378">
    <property type="entry name" value="DUF296"/>
    <property type="match status" value="1"/>
</dbReference>
<dbReference type="AlphaFoldDB" id="A0A554LPN2"/>
<evidence type="ECO:0000313" key="2">
    <source>
        <dbReference type="EMBL" id="TSC94823.1"/>
    </source>
</evidence>
<dbReference type="EMBL" id="VMGN01000006">
    <property type="protein sequence ID" value="TSC94823.1"/>
    <property type="molecule type" value="Genomic_DNA"/>
</dbReference>
<dbReference type="InterPro" id="IPR025707">
    <property type="entry name" value="DNA_bp_PD1"/>
</dbReference>
<dbReference type="SUPFAM" id="SSF117856">
    <property type="entry name" value="AF0104/ALDC/Ptd012-like"/>
    <property type="match status" value="1"/>
</dbReference>
<dbReference type="Proteomes" id="UP000316495">
    <property type="component" value="Unassembled WGS sequence"/>
</dbReference>
<dbReference type="PANTHER" id="PTHR34988">
    <property type="entry name" value="PROTEIN, PUTATIVE-RELATED"/>
    <property type="match status" value="1"/>
</dbReference>
<dbReference type="PANTHER" id="PTHR34988:SF1">
    <property type="entry name" value="DNA-BINDING PROTEIN"/>
    <property type="match status" value="1"/>
</dbReference>
<reference evidence="2 3" key="1">
    <citation type="submission" date="2017-07" db="EMBL/GenBank/DDBJ databases">
        <title>Mechanisms for carbon and nitrogen cycling indicate functional differentiation within the Candidate Phyla Radiation.</title>
        <authorList>
            <person name="Danczak R.E."/>
            <person name="Johnston M.D."/>
            <person name="Kenah C."/>
            <person name="Slattery M."/>
            <person name="Wrighton K.C."/>
            <person name="Wilkins M.J."/>
        </authorList>
    </citation>
    <scope>NUCLEOTIDE SEQUENCE [LARGE SCALE GENOMIC DNA]</scope>
    <source>
        <strain evidence="2">Athens1014_28</strain>
    </source>
</reference>
<organism evidence="2 3">
    <name type="scientific">Candidatus Berkelbacteria bacterium Athens1014_28</name>
    <dbReference type="NCBI Taxonomy" id="2017145"/>
    <lineage>
        <taxon>Bacteria</taxon>
        <taxon>Candidatus Berkelbacteria</taxon>
    </lineage>
</organism>
<dbReference type="PROSITE" id="PS51742">
    <property type="entry name" value="PPC"/>
    <property type="match status" value="1"/>
</dbReference>